<sequence length="527" mass="61837">MCKVLIVDDEVYICKLIENLIDWDQLGMWIVGIANDGLMAYQMIQDKQPDIVISDIRMAGYDGIDLIRHVRENGQHTHFIFISGYRQFEYAQSAMKYGAADYLLKPINKEELNTVLIRIQKQIAEDSIYQLEKEKIREIQRMNEKLTGKQLIDYLNRREDADELLLKRDYGLLMEECKARFAVIKLFTESEGAEHRQIEFVIRKTIQSLETECQVLKNNCTIAKMEDDIVALFVYRNSQADEAREIIQSLWRRLKNLTREYGNYCVSVGCGPEADTTQQLQQSFRIARQASNMRFMRNADSQIELDKMLPKELSFQETFPQGMREISTALLSFNAEVVWQVIERRFDAIRENKKAIPENFSEGIDMIVHCIREQYSNVKKEQLEELCTIPRRKGSYLQMKQAVKEIVSKIMKDSYEEKRYQEEQPIRIAKKYIEENYAENVCLEEVAELACLNANYFSALFKKITGKNFSEYLTDWRMEEAKKLLRTTTKNMSQISLAVGYKDAKYFSKLFTKTVGLKPNEYRKLYS</sequence>
<dbReference type="Proteomes" id="UP001652338">
    <property type="component" value="Unassembled WGS sequence"/>
</dbReference>
<evidence type="ECO:0000256" key="3">
    <source>
        <dbReference type="ARBA" id="ARBA00023125"/>
    </source>
</evidence>
<dbReference type="SUPFAM" id="SSF46689">
    <property type="entry name" value="Homeodomain-like"/>
    <property type="match status" value="2"/>
</dbReference>
<dbReference type="InterPro" id="IPR018060">
    <property type="entry name" value="HTH_AraC"/>
</dbReference>
<dbReference type="Pfam" id="PF12833">
    <property type="entry name" value="HTH_18"/>
    <property type="match status" value="1"/>
</dbReference>
<evidence type="ECO:0000313" key="11">
    <source>
        <dbReference type="Proteomes" id="UP001652338"/>
    </source>
</evidence>
<keyword evidence="6" id="KW-0597">Phosphoprotein</keyword>
<keyword evidence="4" id="KW-0804">Transcription</keyword>
<dbReference type="PROSITE" id="PS01124">
    <property type="entry name" value="HTH_ARAC_FAMILY_2"/>
    <property type="match status" value="1"/>
</dbReference>
<dbReference type="Gene3D" id="1.10.10.60">
    <property type="entry name" value="Homeodomain-like"/>
    <property type="match status" value="2"/>
</dbReference>
<dbReference type="PROSITE" id="PS00041">
    <property type="entry name" value="HTH_ARAC_FAMILY_1"/>
    <property type="match status" value="1"/>
</dbReference>
<feature type="domain" description="HTH araC/xylS-type" evidence="8">
    <location>
        <begin position="427"/>
        <end position="525"/>
    </location>
</feature>
<dbReference type="InterPro" id="IPR020449">
    <property type="entry name" value="Tscrpt_reg_AraC-type_HTH"/>
</dbReference>
<keyword evidence="11" id="KW-1185">Reference proteome</keyword>
<dbReference type="PANTHER" id="PTHR43280:SF2">
    <property type="entry name" value="HTH-TYPE TRANSCRIPTIONAL REGULATOR EXSA"/>
    <property type="match status" value="1"/>
</dbReference>
<dbReference type="InterPro" id="IPR018062">
    <property type="entry name" value="HTH_AraC-typ_CS"/>
</dbReference>
<gene>
    <name evidence="10" type="ORF">OCV47_04655</name>
</gene>
<dbReference type="RefSeq" id="WP_262654114.1">
    <property type="nucleotide sequence ID" value="NZ_JAOQKE010000003.1"/>
</dbReference>
<evidence type="ECO:0000256" key="1">
    <source>
        <dbReference type="ARBA" id="ARBA00018672"/>
    </source>
</evidence>
<dbReference type="Pfam" id="PF17853">
    <property type="entry name" value="GGDEF_2"/>
    <property type="match status" value="1"/>
</dbReference>
<name>A0ABT2SK08_9FIRM</name>
<dbReference type="InterPro" id="IPR041522">
    <property type="entry name" value="CdaR_GGDEF"/>
</dbReference>
<dbReference type="InterPro" id="IPR011006">
    <property type="entry name" value="CheY-like_superfamily"/>
</dbReference>
<dbReference type="InterPro" id="IPR009057">
    <property type="entry name" value="Homeodomain-like_sf"/>
</dbReference>
<evidence type="ECO:0000256" key="5">
    <source>
        <dbReference type="ARBA" id="ARBA00024867"/>
    </source>
</evidence>
<evidence type="ECO:0000256" key="2">
    <source>
        <dbReference type="ARBA" id="ARBA00023015"/>
    </source>
</evidence>
<evidence type="ECO:0000259" key="9">
    <source>
        <dbReference type="PROSITE" id="PS50110"/>
    </source>
</evidence>
<evidence type="ECO:0000313" key="10">
    <source>
        <dbReference type="EMBL" id="MCU6724656.1"/>
    </source>
</evidence>
<dbReference type="PROSITE" id="PS50110">
    <property type="entry name" value="RESPONSE_REGULATORY"/>
    <property type="match status" value="1"/>
</dbReference>
<feature type="modified residue" description="4-aspartylphosphate" evidence="6">
    <location>
        <position position="55"/>
    </location>
</feature>
<comment type="caution">
    <text evidence="10">The sequence shown here is derived from an EMBL/GenBank/DDBJ whole genome shotgun (WGS) entry which is preliminary data.</text>
</comment>
<keyword evidence="7" id="KW-0175">Coiled coil</keyword>
<dbReference type="PRINTS" id="PR00032">
    <property type="entry name" value="HTHARAC"/>
</dbReference>
<keyword evidence="3" id="KW-0238">DNA-binding</keyword>
<dbReference type="SUPFAM" id="SSF52172">
    <property type="entry name" value="CheY-like"/>
    <property type="match status" value="1"/>
</dbReference>
<dbReference type="InterPro" id="IPR001789">
    <property type="entry name" value="Sig_transdc_resp-reg_receiver"/>
</dbReference>
<feature type="domain" description="Response regulatory" evidence="9">
    <location>
        <begin position="3"/>
        <end position="120"/>
    </location>
</feature>
<evidence type="ECO:0000256" key="4">
    <source>
        <dbReference type="ARBA" id="ARBA00023163"/>
    </source>
</evidence>
<protein>
    <recommendedName>
        <fullName evidence="1">Stage 0 sporulation protein A homolog</fullName>
    </recommendedName>
</protein>
<dbReference type="SMART" id="SM00448">
    <property type="entry name" value="REC"/>
    <property type="match status" value="1"/>
</dbReference>
<evidence type="ECO:0000256" key="6">
    <source>
        <dbReference type="PROSITE-ProRule" id="PRU00169"/>
    </source>
</evidence>
<evidence type="ECO:0000259" key="8">
    <source>
        <dbReference type="PROSITE" id="PS01124"/>
    </source>
</evidence>
<dbReference type="EMBL" id="JAOQKE010000003">
    <property type="protein sequence ID" value="MCU6724656.1"/>
    <property type="molecule type" value="Genomic_DNA"/>
</dbReference>
<dbReference type="PANTHER" id="PTHR43280">
    <property type="entry name" value="ARAC-FAMILY TRANSCRIPTIONAL REGULATOR"/>
    <property type="match status" value="1"/>
</dbReference>
<dbReference type="SMART" id="SM00342">
    <property type="entry name" value="HTH_ARAC"/>
    <property type="match status" value="1"/>
</dbReference>
<dbReference type="Gene3D" id="3.40.50.2300">
    <property type="match status" value="1"/>
</dbReference>
<dbReference type="CDD" id="cd17536">
    <property type="entry name" value="REC_YesN-like"/>
    <property type="match status" value="1"/>
</dbReference>
<evidence type="ECO:0000256" key="7">
    <source>
        <dbReference type="SAM" id="Coils"/>
    </source>
</evidence>
<proteinExistence type="predicted"/>
<reference evidence="10 11" key="1">
    <citation type="journal article" date="2021" name="ISME Commun">
        <title>Automated analysis of genomic sequences facilitates high-throughput and comprehensive description of bacteria.</title>
        <authorList>
            <person name="Hitch T.C.A."/>
        </authorList>
    </citation>
    <scope>NUCLEOTIDE SEQUENCE [LARGE SCALE GENOMIC DNA]</scope>
    <source>
        <strain evidence="10 11">Sanger_29</strain>
    </source>
</reference>
<accession>A0ABT2SK08</accession>
<organism evidence="10 11">
    <name type="scientific">Muricoprocola aceti</name>
    <dbReference type="NCBI Taxonomy" id="2981772"/>
    <lineage>
        <taxon>Bacteria</taxon>
        <taxon>Bacillati</taxon>
        <taxon>Bacillota</taxon>
        <taxon>Clostridia</taxon>
        <taxon>Lachnospirales</taxon>
        <taxon>Lachnospiraceae</taxon>
        <taxon>Muricoprocola</taxon>
    </lineage>
</organism>
<dbReference type="Pfam" id="PF00072">
    <property type="entry name" value="Response_reg"/>
    <property type="match status" value="1"/>
</dbReference>
<feature type="coiled-coil region" evidence="7">
    <location>
        <begin position="206"/>
        <end position="260"/>
    </location>
</feature>
<keyword evidence="2" id="KW-0805">Transcription regulation</keyword>
<comment type="function">
    <text evidence="5">May play the central regulatory role in sporulation. It may be an element of the effector pathway responsible for the activation of sporulation genes in response to nutritional stress. Spo0A may act in concert with spo0H (a sigma factor) to control the expression of some genes that are critical to the sporulation process.</text>
</comment>